<dbReference type="Proteomes" id="UP000887580">
    <property type="component" value="Unplaced"/>
</dbReference>
<organism evidence="1 2">
    <name type="scientific">Panagrolaimus sp. PS1159</name>
    <dbReference type="NCBI Taxonomy" id="55785"/>
    <lineage>
        <taxon>Eukaryota</taxon>
        <taxon>Metazoa</taxon>
        <taxon>Ecdysozoa</taxon>
        <taxon>Nematoda</taxon>
        <taxon>Chromadorea</taxon>
        <taxon>Rhabditida</taxon>
        <taxon>Tylenchina</taxon>
        <taxon>Panagrolaimomorpha</taxon>
        <taxon>Panagrolaimoidea</taxon>
        <taxon>Panagrolaimidae</taxon>
        <taxon>Panagrolaimus</taxon>
    </lineage>
</organism>
<name>A0AC35EXC6_9BILA</name>
<evidence type="ECO:0000313" key="1">
    <source>
        <dbReference type="Proteomes" id="UP000887580"/>
    </source>
</evidence>
<dbReference type="WBParaSite" id="PS1159_v2.g11628.t1">
    <property type="protein sequence ID" value="PS1159_v2.g11628.t1"/>
    <property type="gene ID" value="PS1159_v2.g11628"/>
</dbReference>
<accession>A0AC35EXC6</accession>
<reference evidence="2" key="1">
    <citation type="submission" date="2022-11" db="UniProtKB">
        <authorList>
            <consortium name="WormBaseParasite"/>
        </authorList>
    </citation>
    <scope>IDENTIFICATION</scope>
</reference>
<sequence>MSTKKDKNSFIEQSFTTSENQYYNLNLNQYKKCPILVPVQSYSKSNNDEYCATDNCEEKEKFQSWNKSFTTLNGENYNSRKLWKNKTNLNITNKSILSLHISAYKNETASNLFDDENIEGLKKERLESIKNSKHCFTDCLMNPFEFPRQQNGDQKNKPEVTQFKASQQLVGSQHPTRSQQIGNNVSIMDLDSTLPDLTSDEAAFSKLKFIVEKTINDLSIMDAVDVGISQNESLRSFKAKLKHVLINWPNYEDLIIKEPWQELIEVLNEFKSIEKAVTSYDAVVVAAKDSKSEFVFGQPYEKEAHPAHIEKVSVEEWPSKMSSKRRQNLCVHCQLYGHSRPYCPNIDKPAVCHKCGRDDHIAIFCQSFDQRHCRLCAGKHLMINCEIFNGKCYKHFGEHMYLECPDYVNRKSRSSICAACKQEGHMAKDCEYNLCVHCQLYGHSRPYCPNIDKPAVCYKCGEYNHIAVFCQSFDQRHCHLCAGKHFMVNCEGFNGKCYKHFGEHMYRECPDYINRNSRSRFYR</sequence>
<evidence type="ECO:0000313" key="2">
    <source>
        <dbReference type="WBParaSite" id="PS1159_v2.g11628.t1"/>
    </source>
</evidence>
<proteinExistence type="predicted"/>
<protein>
    <submittedName>
        <fullName evidence="2">CCHC-type domain-containing protein</fullName>
    </submittedName>
</protein>